<dbReference type="EMBL" id="JAGQHS010000002">
    <property type="protein sequence ID" value="MCA9754345.1"/>
    <property type="molecule type" value="Genomic_DNA"/>
</dbReference>
<evidence type="ECO:0000256" key="5">
    <source>
        <dbReference type="ARBA" id="ARBA00022705"/>
    </source>
</evidence>
<evidence type="ECO:0000256" key="7">
    <source>
        <dbReference type="ARBA" id="ARBA00049244"/>
    </source>
</evidence>
<dbReference type="GO" id="GO:0003677">
    <property type="term" value="F:DNA binding"/>
    <property type="evidence" value="ECO:0007669"/>
    <property type="project" value="InterPro"/>
</dbReference>
<evidence type="ECO:0000313" key="10">
    <source>
        <dbReference type="Proteomes" id="UP000739538"/>
    </source>
</evidence>
<dbReference type="PANTHER" id="PTHR11669:SF8">
    <property type="entry name" value="DNA POLYMERASE III SUBUNIT DELTA"/>
    <property type="match status" value="1"/>
</dbReference>
<dbReference type="InterPro" id="IPR050238">
    <property type="entry name" value="DNA_Rep/Repair_Clamp_Loader"/>
</dbReference>
<reference evidence="9" key="1">
    <citation type="submission" date="2020-04" db="EMBL/GenBank/DDBJ databases">
        <authorList>
            <person name="Zhang T."/>
        </authorList>
    </citation>
    <scope>NUCLEOTIDE SEQUENCE</scope>
    <source>
        <strain evidence="9">HKST-UBA02</strain>
    </source>
</reference>
<accession>A0A956N7U6</accession>
<comment type="caution">
    <text evidence="9">The sequence shown here is derived from an EMBL/GenBank/DDBJ whole genome shotgun (WGS) entry which is preliminary data.</text>
</comment>
<dbReference type="GO" id="GO:0009360">
    <property type="term" value="C:DNA polymerase III complex"/>
    <property type="evidence" value="ECO:0007669"/>
    <property type="project" value="InterPro"/>
</dbReference>
<protein>
    <recommendedName>
        <fullName evidence="2">DNA polymerase III subunit delta'</fullName>
        <ecNumber evidence="1">2.7.7.7</ecNumber>
    </recommendedName>
</protein>
<dbReference type="GO" id="GO:0006261">
    <property type="term" value="P:DNA-templated DNA replication"/>
    <property type="evidence" value="ECO:0007669"/>
    <property type="project" value="TreeGrafter"/>
</dbReference>
<evidence type="ECO:0000259" key="8">
    <source>
        <dbReference type="Pfam" id="PF09115"/>
    </source>
</evidence>
<gene>
    <name evidence="9" type="ORF">KDA27_00975</name>
</gene>
<dbReference type="Pfam" id="PF13177">
    <property type="entry name" value="DNA_pol3_delta2"/>
    <property type="match status" value="1"/>
</dbReference>
<dbReference type="InterPro" id="IPR015199">
    <property type="entry name" value="DNA_pol_III_delta_C"/>
</dbReference>
<dbReference type="Pfam" id="PF09115">
    <property type="entry name" value="DNApol3-delta_C"/>
    <property type="match status" value="1"/>
</dbReference>
<feature type="domain" description="DNA polymerase III delta subunit C-terminal" evidence="8">
    <location>
        <begin position="269"/>
        <end position="354"/>
    </location>
</feature>
<evidence type="ECO:0000313" key="9">
    <source>
        <dbReference type="EMBL" id="MCA9754345.1"/>
    </source>
</evidence>
<dbReference type="EC" id="2.7.7.7" evidence="1"/>
<dbReference type="PANTHER" id="PTHR11669">
    <property type="entry name" value="REPLICATION FACTOR C / DNA POLYMERASE III GAMMA-TAU SUBUNIT"/>
    <property type="match status" value="1"/>
</dbReference>
<evidence type="ECO:0000256" key="1">
    <source>
        <dbReference type="ARBA" id="ARBA00012417"/>
    </source>
</evidence>
<sequence>MSALNERLRSRIVGQETVFANLDRARESGRMAHAYLILGAWGTGKTRTAIAFAQDLLAPADDPELAAAGKKVARLVHPDLHIIFPLLKDEEKDPSKKQAILDAYAADPHAPLEASPTARIGIDQIRQVREEVAKAQVEAPYKVIVIHAAGRLSEPAAQSSLKLIEEPPANTILLLCAEGTGEILPTIVSRCQRVTIRPLPGPEVAMRLEAEGTPSKEAPLIAALARGSLGRAFQLREGGVLGLRDRALELFLVDGATPGAIAQRVESVSRRWDVETARRSVELLLTWYHDVLCVRAGLRGDRIHQDRLPQLEQMAARLTPTEVRRRTAILEELIAEVEQRVNPLLALEAALTRIARGMEPAFSR</sequence>
<dbReference type="Proteomes" id="UP000739538">
    <property type="component" value="Unassembled WGS sequence"/>
</dbReference>
<name>A0A956N7U6_UNCEI</name>
<dbReference type="Gene3D" id="3.40.50.300">
    <property type="entry name" value="P-loop containing nucleotide triphosphate hydrolases"/>
    <property type="match status" value="1"/>
</dbReference>
<keyword evidence="3" id="KW-0808">Transferase</keyword>
<evidence type="ECO:0000256" key="6">
    <source>
        <dbReference type="ARBA" id="ARBA00022932"/>
    </source>
</evidence>
<comment type="catalytic activity">
    <reaction evidence="7">
        <text>DNA(n) + a 2'-deoxyribonucleoside 5'-triphosphate = DNA(n+1) + diphosphate</text>
        <dbReference type="Rhea" id="RHEA:22508"/>
        <dbReference type="Rhea" id="RHEA-COMP:17339"/>
        <dbReference type="Rhea" id="RHEA-COMP:17340"/>
        <dbReference type="ChEBI" id="CHEBI:33019"/>
        <dbReference type="ChEBI" id="CHEBI:61560"/>
        <dbReference type="ChEBI" id="CHEBI:173112"/>
        <dbReference type="EC" id="2.7.7.7"/>
    </reaction>
</comment>
<organism evidence="9 10">
    <name type="scientific">Eiseniibacteriota bacterium</name>
    <dbReference type="NCBI Taxonomy" id="2212470"/>
    <lineage>
        <taxon>Bacteria</taxon>
        <taxon>Candidatus Eiseniibacteriota</taxon>
    </lineage>
</organism>
<evidence type="ECO:0000256" key="4">
    <source>
        <dbReference type="ARBA" id="ARBA00022695"/>
    </source>
</evidence>
<keyword evidence="4" id="KW-0548">Nucleotidyltransferase</keyword>
<evidence type="ECO:0000256" key="2">
    <source>
        <dbReference type="ARBA" id="ARBA00014363"/>
    </source>
</evidence>
<evidence type="ECO:0000256" key="3">
    <source>
        <dbReference type="ARBA" id="ARBA00022679"/>
    </source>
</evidence>
<dbReference type="SUPFAM" id="SSF52540">
    <property type="entry name" value="P-loop containing nucleoside triphosphate hydrolases"/>
    <property type="match status" value="1"/>
</dbReference>
<reference evidence="9" key="2">
    <citation type="journal article" date="2021" name="Microbiome">
        <title>Successional dynamics and alternative stable states in a saline activated sludge microbial community over 9 years.</title>
        <authorList>
            <person name="Wang Y."/>
            <person name="Ye J."/>
            <person name="Ju F."/>
            <person name="Liu L."/>
            <person name="Boyd J.A."/>
            <person name="Deng Y."/>
            <person name="Parks D.H."/>
            <person name="Jiang X."/>
            <person name="Yin X."/>
            <person name="Woodcroft B.J."/>
            <person name="Tyson G.W."/>
            <person name="Hugenholtz P."/>
            <person name="Polz M.F."/>
            <person name="Zhang T."/>
        </authorList>
    </citation>
    <scope>NUCLEOTIDE SEQUENCE</scope>
    <source>
        <strain evidence="9">HKST-UBA02</strain>
    </source>
</reference>
<keyword evidence="5" id="KW-0235">DNA replication</keyword>
<dbReference type="InterPro" id="IPR027417">
    <property type="entry name" value="P-loop_NTPase"/>
</dbReference>
<proteinExistence type="predicted"/>
<dbReference type="AlphaFoldDB" id="A0A956N7U6"/>
<keyword evidence="6" id="KW-0239">DNA-directed DNA polymerase</keyword>
<dbReference type="GO" id="GO:0003887">
    <property type="term" value="F:DNA-directed DNA polymerase activity"/>
    <property type="evidence" value="ECO:0007669"/>
    <property type="project" value="UniProtKB-KW"/>
</dbReference>